<feature type="domain" description="Glycosyltransferase subfamily 4-like N-terminal" evidence="2">
    <location>
        <begin position="52"/>
        <end position="187"/>
    </location>
</feature>
<dbReference type="PANTHER" id="PTHR45947:SF3">
    <property type="entry name" value="SULFOQUINOVOSYL TRANSFERASE SQD2"/>
    <property type="match status" value="1"/>
</dbReference>
<feature type="domain" description="Glycosyl transferase family 1" evidence="1">
    <location>
        <begin position="206"/>
        <end position="364"/>
    </location>
</feature>
<dbReference type="EMBL" id="JAELVM010000001">
    <property type="protein sequence ID" value="MBL1219830.1"/>
    <property type="molecule type" value="Genomic_DNA"/>
</dbReference>
<dbReference type="SUPFAM" id="SSF53756">
    <property type="entry name" value="UDP-Glycosyltransferase/glycogen phosphorylase"/>
    <property type="match status" value="1"/>
</dbReference>
<dbReference type="Pfam" id="PF00534">
    <property type="entry name" value="Glycos_transf_1"/>
    <property type="match status" value="1"/>
</dbReference>
<evidence type="ECO:0000259" key="2">
    <source>
        <dbReference type="Pfam" id="PF13439"/>
    </source>
</evidence>
<proteinExistence type="predicted"/>
<keyword evidence="4" id="KW-1185">Reference proteome</keyword>
<dbReference type="InterPro" id="IPR001296">
    <property type="entry name" value="Glyco_trans_1"/>
</dbReference>
<gene>
    <name evidence="3" type="ORF">JET18_03220</name>
</gene>
<evidence type="ECO:0000313" key="4">
    <source>
        <dbReference type="Proteomes" id="UP000661696"/>
    </source>
</evidence>
<dbReference type="PANTHER" id="PTHR45947">
    <property type="entry name" value="SULFOQUINOVOSYL TRANSFERASE SQD2"/>
    <property type="match status" value="1"/>
</dbReference>
<evidence type="ECO:0000259" key="1">
    <source>
        <dbReference type="Pfam" id="PF00534"/>
    </source>
</evidence>
<dbReference type="RefSeq" id="WP_202089172.1">
    <property type="nucleotide sequence ID" value="NZ_JAELVM010000001.1"/>
</dbReference>
<comment type="caution">
    <text evidence="3">The sequence shown here is derived from an EMBL/GenBank/DDBJ whole genome shotgun (WGS) entry which is preliminary data.</text>
</comment>
<dbReference type="Pfam" id="PF13439">
    <property type="entry name" value="Glyco_transf_4"/>
    <property type="match status" value="1"/>
</dbReference>
<accession>A0ABS1QB56</accession>
<reference evidence="3 4" key="1">
    <citation type="submission" date="2020-12" db="EMBL/GenBank/DDBJ databases">
        <title>Chryseobacterium endoalhailicus sp. nov., isolated from seed of leguminous plant.</title>
        <authorList>
            <person name="Zhang X."/>
        </authorList>
    </citation>
    <scope>NUCLEOTIDE SEQUENCE [LARGE SCALE GENOMIC DNA]</scope>
    <source>
        <strain evidence="3 4">L7</strain>
    </source>
</reference>
<dbReference type="Proteomes" id="UP000661696">
    <property type="component" value="Unassembled WGS sequence"/>
</dbReference>
<protein>
    <submittedName>
        <fullName evidence="3">Glycosyltransferase family 4 protein</fullName>
    </submittedName>
</protein>
<dbReference type="InterPro" id="IPR050194">
    <property type="entry name" value="Glycosyltransferase_grp1"/>
</dbReference>
<name>A0ABS1QB56_9FLAO</name>
<sequence>MKHVLIIPSWYPSRHKLINGIFFKEQAEILAQKMNKVAVVAPLYRSFKNFDFSPNQTREENINGVITYTEEIWHFPKIENWNRKRWLNTCDNLFEKYISVHGKPDIIHVHSIILGGFFAKYIKEKYNIPFVITEHATGFALGLYEREYQDFKAITAASSYNIAVSQSLADTLVERINGEWNVIPNTIKDIFFEKGKIAVNQRNGMEKKISFFTLSNLVPIKGLDLLLEAFSKVLKDNSEIQLIIGGEGSERDYLEKITKKKGLTEHVTFLGNLTRERAMEEYGKADFYISASLQETFGVVVIEALSFGLPSVVTRCGGPEYIVNDSVGIVVERNSVDELVKGIHYILANKNQYDRKKIIEYSEERYSEDVVGKKIINAYDKVVNG</sequence>
<dbReference type="InterPro" id="IPR028098">
    <property type="entry name" value="Glyco_trans_4-like_N"/>
</dbReference>
<evidence type="ECO:0000313" key="3">
    <source>
        <dbReference type="EMBL" id="MBL1219830.1"/>
    </source>
</evidence>
<dbReference type="CDD" id="cd03801">
    <property type="entry name" value="GT4_PimA-like"/>
    <property type="match status" value="1"/>
</dbReference>
<dbReference type="Gene3D" id="3.40.50.2000">
    <property type="entry name" value="Glycogen Phosphorylase B"/>
    <property type="match status" value="2"/>
</dbReference>
<organism evidence="3 4">
    <name type="scientific">Chryseobacterium endalhagicum</name>
    <dbReference type="NCBI Taxonomy" id="2797638"/>
    <lineage>
        <taxon>Bacteria</taxon>
        <taxon>Pseudomonadati</taxon>
        <taxon>Bacteroidota</taxon>
        <taxon>Flavobacteriia</taxon>
        <taxon>Flavobacteriales</taxon>
        <taxon>Weeksellaceae</taxon>
        <taxon>Chryseobacterium group</taxon>
        <taxon>Chryseobacterium</taxon>
    </lineage>
</organism>